<proteinExistence type="predicted"/>
<dbReference type="Proteomes" id="UP000726737">
    <property type="component" value="Unassembled WGS sequence"/>
</dbReference>
<organism evidence="2 3">
    <name type="scientific">Mortierella polycephala</name>
    <dbReference type="NCBI Taxonomy" id="41804"/>
    <lineage>
        <taxon>Eukaryota</taxon>
        <taxon>Fungi</taxon>
        <taxon>Fungi incertae sedis</taxon>
        <taxon>Mucoromycota</taxon>
        <taxon>Mortierellomycotina</taxon>
        <taxon>Mortierellomycetes</taxon>
        <taxon>Mortierellales</taxon>
        <taxon>Mortierellaceae</taxon>
        <taxon>Mortierella</taxon>
    </lineage>
</organism>
<dbReference type="OrthoDB" id="2433378at2759"/>
<sequence>MNMPSMILTPKESSLSSLSRRPEVKRVNAAAANDALDIISEYLLQNGQIGATKLPLVKELRSFFLMQSEVENKSAASAAANNMNSNINNNSGNINSNSNSNGNNGLLLGVGAPTLAPVPGNTAAPVFVHSTTTLPTHSKSGMSAPNVLSFSASNPMSGSAMVPMLDSAQSSLNLPADGLRAMEEVLNSHQVQQHTHQHQ</sequence>
<comment type="caution">
    <text evidence="2">The sequence shown here is derived from an EMBL/GenBank/DDBJ whole genome shotgun (WGS) entry which is preliminary data.</text>
</comment>
<feature type="region of interest" description="Disordered" evidence="1">
    <location>
        <begin position="1"/>
        <end position="21"/>
    </location>
</feature>
<gene>
    <name evidence="2" type="ORF">BG011_003439</name>
</gene>
<dbReference type="AlphaFoldDB" id="A0A9P6Q504"/>
<accession>A0A9P6Q504</accession>
<evidence type="ECO:0000256" key="1">
    <source>
        <dbReference type="SAM" id="MobiDB-lite"/>
    </source>
</evidence>
<dbReference type="EMBL" id="JAAAJA010000228">
    <property type="protein sequence ID" value="KAG0258206.1"/>
    <property type="molecule type" value="Genomic_DNA"/>
</dbReference>
<evidence type="ECO:0000313" key="2">
    <source>
        <dbReference type="EMBL" id="KAG0258206.1"/>
    </source>
</evidence>
<keyword evidence="3" id="KW-1185">Reference proteome</keyword>
<protein>
    <submittedName>
        <fullName evidence="2">Uncharacterized protein</fullName>
    </submittedName>
</protein>
<evidence type="ECO:0000313" key="3">
    <source>
        <dbReference type="Proteomes" id="UP000726737"/>
    </source>
</evidence>
<reference evidence="2" key="1">
    <citation type="journal article" date="2020" name="Fungal Divers.">
        <title>Resolving the Mortierellaceae phylogeny through synthesis of multi-gene phylogenetics and phylogenomics.</title>
        <authorList>
            <person name="Vandepol N."/>
            <person name="Liber J."/>
            <person name="Desiro A."/>
            <person name="Na H."/>
            <person name="Kennedy M."/>
            <person name="Barry K."/>
            <person name="Grigoriev I.V."/>
            <person name="Miller A.N."/>
            <person name="O'Donnell K."/>
            <person name="Stajich J.E."/>
            <person name="Bonito G."/>
        </authorList>
    </citation>
    <scope>NUCLEOTIDE SEQUENCE</scope>
    <source>
        <strain evidence="2">KOD948</strain>
    </source>
</reference>
<name>A0A9P6Q504_9FUNG</name>